<protein>
    <submittedName>
        <fullName evidence="2">Uncharacterized protein</fullName>
    </submittedName>
</protein>
<dbReference type="EMBL" id="SRLO01000727">
    <property type="protein sequence ID" value="TNN47708.1"/>
    <property type="molecule type" value="Genomic_DNA"/>
</dbReference>
<feature type="region of interest" description="Disordered" evidence="1">
    <location>
        <begin position="1"/>
        <end position="24"/>
    </location>
</feature>
<comment type="caution">
    <text evidence="2">The sequence shown here is derived from an EMBL/GenBank/DDBJ whole genome shotgun (WGS) entry which is preliminary data.</text>
</comment>
<accession>A0A4Z2G2B5</accession>
<reference evidence="2 3" key="1">
    <citation type="submission" date="2019-03" db="EMBL/GenBank/DDBJ databases">
        <title>First draft genome of Liparis tanakae, snailfish: a comprehensive survey of snailfish specific genes.</title>
        <authorList>
            <person name="Kim W."/>
            <person name="Song I."/>
            <person name="Jeong J.-H."/>
            <person name="Kim D."/>
            <person name="Kim S."/>
            <person name="Ryu S."/>
            <person name="Song J.Y."/>
            <person name="Lee S.K."/>
        </authorList>
    </citation>
    <scope>NUCLEOTIDE SEQUENCE [LARGE SCALE GENOMIC DNA]</scope>
    <source>
        <tissue evidence="2">Muscle</tissue>
    </source>
</reference>
<dbReference type="AlphaFoldDB" id="A0A4Z2G2B5"/>
<evidence type="ECO:0000313" key="2">
    <source>
        <dbReference type="EMBL" id="TNN47708.1"/>
    </source>
</evidence>
<evidence type="ECO:0000313" key="3">
    <source>
        <dbReference type="Proteomes" id="UP000314294"/>
    </source>
</evidence>
<organism evidence="2 3">
    <name type="scientific">Liparis tanakae</name>
    <name type="common">Tanaka's snailfish</name>
    <dbReference type="NCBI Taxonomy" id="230148"/>
    <lineage>
        <taxon>Eukaryota</taxon>
        <taxon>Metazoa</taxon>
        <taxon>Chordata</taxon>
        <taxon>Craniata</taxon>
        <taxon>Vertebrata</taxon>
        <taxon>Euteleostomi</taxon>
        <taxon>Actinopterygii</taxon>
        <taxon>Neopterygii</taxon>
        <taxon>Teleostei</taxon>
        <taxon>Neoteleostei</taxon>
        <taxon>Acanthomorphata</taxon>
        <taxon>Eupercaria</taxon>
        <taxon>Perciformes</taxon>
        <taxon>Cottioidei</taxon>
        <taxon>Cottales</taxon>
        <taxon>Liparidae</taxon>
        <taxon>Liparis</taxon>
    </lineage>
</organism>
<sequence>MLGRDTRGTEEEERGGGTSGGRRGCVRVGSLRLVIRGQQVEPLQSIATRWTAGDHKCPAGAALKSGR</sequence>
<name>A0A4Z2G2B5_9TELE</name>
<evidence type="ECO:0000256" key="1">
    <source>
        <dbReference type="SAM" id="MobiDB-lite"/>
    </source>
</evidence>
<proteinExistence type="predicted"/>
<gene>
    <name evidence="2" type="ORF">EYF80_042085</name>
</gene>
<dbReference type="Proteomes" id="UP000314294">
    <property type="component" value="Unassembled WGS sequence"/>
</dbReference>
<keyword evidence="3" id="KW-1185">Reference proteome</keyword>